<reference evidence="1 2" key="1">
    <citation type="submission" date="2013-03" db="EMBL/GenBank/DDBJ databases">
        <title>The Genome Sequence of Phialophora europaea CBS 101466.</title>
        <authorList>
            <consortium name="The Broad Institute Genomics Platform"/>
            <person name="Cuomo C."/>
            <person name="de Hoog S."/>
            <person name="Gorbushina A."/>
            <person name="Walker B."/>
            <person name="Young S.K."/>
            <person name="Zeng Q."/>
            <person name="Gargeya S."/>
            <person name="Fitzgerald M."/>
            <person name="Haas B."/>
            <person name="Abouelleil A."/>
            <person name="Allen A.W."/>
            <person name="Alvarado L."/>
            <person name="Arachchi H.M."/>
            <person name="Berlin A.M."/>
            <person name="Chapman S.B."/>
            <person name="Gainer-Dewar J."/>
            <person name="Goldberg J."/>
            <person name="Griggs A."/>
            <person name="Gujja S."/>
            <person name="Hansen M."/>
            <person name="Howarth C."/>
            <person name="Imamovic A."/>
            <person name="Ireland A."/>
            <person name="Larimer J."/>
            <person name="McCowan C."/>
            <person name="Murphy C."/>
            <person name="Pearson M."/>
            <person name="Poon T.W."/>
            <person name="Priest M."/>
            <person name="Roberts A."/>
            <person name="Saif S."/>
            <person name="Shea T."/>
            <person name="Sisk P."/>
            <person name="Sykes S."/>
            <person name="Wortman J."/>
            <person name="Nusbaum C."/>
            <person name="Birren B."/>
        </authorList>
    </citation>
    <scope>NUCLEOTIDE SEQUENCE [LARGE SCALE GENOMIC DNA]</scope>
    <source>
        <strain evidence="1 2">CBS 101466</strain>
    </source>
</reference>
<name>W2RYY2_CYPE1</name>
<evidence type="ECO:0000313" key="1">
    <source>
        <dbReference type="EMBL" id="ETN40978.1"/>
    </source>
</evidence>
<organism evidence="1 2">
    <name type="scientific">Cyphellophora europaea (strain CBS 101466)</name>
    <name type="common">Phialophora europaea</name>
    <dbReference type="NCBI Taxonomy" id="1220924"/>
    <lineage>
        <taxon>Eukaryota</taxon>
        <taxon>Fungi</taxon>
        <taxon>Dikarya</taxon>
        <taxon>Ascomycota</taxon>
        <taxon>Pezizomycotina</taxon>
        <taxon>Eurotiomycetes</taxon>
        <taxon>Chaetothyriomycetidae</taxon>
        <taxon>Chaetothyriales</taxon>
        <taxon>Cyphellophoraceae</taxon>
        <taxon>Cyphellophora</taxon>
    </lineage>
</organism>
<accession>W2RYY2</accession>
<proteinExistence type="predicted"/>
<sequence>MSLLASLVGNIASEGERLESFLGNDSPSLCETTGWKYDEELLPREAWEASQSLLSDCQQLIALLMPKKLKLMYESISNNAAVALGVACDLKVAEKIAENGGEIKLSELAKVCETNHHKLGKVPHRPQQCWVLTLLVQGVPCESSPTVIFSPRLLQKYSETTATVQN</sequence>
<dbReference type="Proteomes" id="UP000030752">
    <property type="component" value="Unassembled WGS sequence"/>
</dbReference>
<keyword evidence="2" id="KW-1185">Reference proteome</keyword>
<protein>
    <recommendedName>
        <fullName evidence="3">O-methyltransferase domain-containing protein</fullName>
    </recommendedName>
</protein>
<evidence type="ECO:0008006" key="3">
    <source>
        <dbReference type="Google" id="ProtNLM"/>
    </source>
</evidence>
<gene>
    <name evidence="1" type="ORF">HMPREF1541_05258</name>
</gene>
<dbReference type="VEuPathDB" id="FungiDB:HMPREF1541_05258"/>
<dbReference type="AlphaFoldDB" id="W2RYY2"/>
<evidence type="ECO:0000313" key="2">
    <source>
        <dbReference type="Proteomes" id="UP000030752"/>
    </source>
</evidence>
<dbReference type="InParanoid" id="W2RYY2"/>
<dbReference type="GeneID" id="19972597"/>
<dbReference type="EMBL" id="KB822720">
    <property type="protein sequence ID" value="ETN40978.1"/>
    <property type="molecule type" value="Genomic_DNA"/>
</dbReference>
<dbReference type="RefSeq" id="XP_008717821.1">
    <property type="nucleotide sequence ID" value="XM_008719599.1"/>
</dbReference>
<dbReference type="HOGENOM" id="CLU_1602654_0_0_1"/>